<reference evidence="1" key="1">
    <citation type="submission" date="2014-11" db="EMBL/GenBank/DDBJ databases">
        <authorList>
            <person name="Amaro Gonzalez C."/>
        </authorList>
    </citation>
    <scope>NUCLEOTIDE SEQUENCE</scope>
</reference>
<organism evidence="1">
    <name type="scientific">Anguilla anguilla</name>
    <name type="common">European freshwater eel</name>
    <name type="synonym">Muraena anguilla</name>
    <dbReference type="NCBI Taxonomy" id="7936"/>
    <lineage>
        <taxon>Eukaryota</taxon>
        <taxon>Metazoa</taxon>
        <taxon>Chordata</taxon>
        <taxon>Craniata</taxon>
        <taxon>Vertebrata</taxon>
        <taxon>Euteleostomi</taxon>
        <taxon>Actinopterygii</taxon>
        <taxon>Neopterygii</taxon>
        <taxon>Teleostei</taxon>
        <taxon>Anguilliformes</taxon>
        <taxon>Anguillidae</taxon>
        <taxon>Anguilla</taxon>
    </lineage>
</organism>
<accession>A0A0E9WBE2</accession>
<name>A0A0E9WBE2_ANGAN</name>
<protein>
    <submittedName>
        <fullName evidence="1">Uncharacterized protein</fullName>
    </submittedName>
</protein>
<sequence>MGFSLICATARL</sequence>
<dbReference type="EMBL" id="GBXM01020956">
    <property type="protein sequence ID" value="JAH87621.1"/>
    <property type="molecule type" value="Transcribed_RNA"/>
</dbReference>
<proteinExistence type="predicted"/>
<reference evidence="1" key="2">
    <citation type="journal article" date="2015" name="Fish Shellfish Immunol.">
        <title>Early steps in the European eel (Anguilla anguilla)-Vibrio vulnificus interaction in the gills: Role of the RtxA13 toxin.</title>
        <authorList>
            <person name="Callol A."/>
            <person name="Pajuelo D."/>
            <person name="Ebbesson L."/>
            <person name="Teles M."/>
            <person name="MacKenzie S."/>
            <person name="Amaro C."/>
        </authorList>
    </citation>
    <scope>NUCLEOTIDE SEQUENCE</scope>
</reference>
<evidence type="ECO:0000313" key="1">
    <source>
        <dbReference type="EMBL" id="JAH87621.1"/>
    </source>
</evidence>